<gene>
    <name evidence="1" type="ORF">LITE_LOCUS39651</name>
    <name evidence="2" type="ORF">LITE_LOCUS39673</name>
</gene>
<dbReference type="EMBL" id="CAMGYJ010000009">
    <property type="protein sequence ID" value="CAI0473467.1"/>
    <property type="molecule type" value="Genomic_DNA"/>
</dbReference>
<evidence type="ECO:0000313" key="3">
    <source>
        <dbReference type="Proteomes" id="UP001154282"/>
    </source>
</evidence>
<name>A0AAV0PRD0_9ROSI</name>
<dbReference type="EMBL" id="CAMGYJ010000009">
    <property type="protein sequence ID" value="CAI0473515.1"/>
    <property type="molecule type" value="Genomic_DNA"/>
</dbReference>
<protein>
    <submittedName>
        <fullName evidence="2">Uncharacterized protein</fullName>
    </submittedName>
</protein>
<organism evidence="2 3">
    <name type="scientific">Linum tenue</name>
    <dbReference type="NCBI Taxonomy" id="586396"/>
    <lineage>
        <taxon>Eukaryota</taxon>
        <taxon>Viridiplantae</taxon>
        <taxon>Streptophyta</taxon>
        <taxon>Embryophyta</taxon>
        <taxon>Tracheophyta</taxon>
        <taxon>Spermatophyta</taxon>
        <taxon>Magnoliopsida</taxon>
        <taxon>eudicotyledons</taxon>
        <taxon>Gunneridae</taxon>
        <taxon>Pentapetalae</taxon>
        <taxon>rosids</taxon>
        <taxon>fabids</taxon>
        <taxon>Malpighiales</taxon>
        <taxon>Linaceae</taxon>
        <taxon>Linum</taxon>
    </lineage>
</organism>
<sequence>MVLEFLLVMVRDNRVKPSWHLQNTRASIWPQ</sequence>
<proteinExistence type="predicted"/>
<reference evidence="2" key="1">
    <citation type="submission" date="2022-08" db="EMBL/GenBank/DDBJ databases">
        <authorList>
            <person name="Gutierrez-Valencia J."/>
        </authorList>
    </citation>
    <scope>NUCLEOTIDE SEQUENCE</scope>
</reference>
<accession>A0AAV0PRD0</accession>
<comment type="caution">
    <text evidence="2">The sequence shown here is derived from an EMBL/GenBank/DDBJ whole genome shotgun (WGS) entry which is preliminary data.</text>
</comment>
<evidence type="ECO:0000313" key="2">
    <source>
        <dbReference type="EMBL" id="CAI0473515.1"/>
    </source>
</evidence>
<dbReference type="AlphaFoldDB" id="A0AAV0PRD0"/>
<evidence type="ECO:0000313" key="1">
    <source>
        <dbReference type="EMBL" id="CAI0473467.1"/>
    </source>
</evidence>
<dbReference type="Proteomes" id="UP001154282">
    <property type="component" value="Unassembled WGS sequence"/>
</dbReference>
<keyword evidence="3" id="KW-1185">Reference proteome</keyword>